<organism evidence="1 3">
    <name type="scientific">Carbonactinospora thermoautotrophica</name>
    <dbReference type="NCBI Taxonomy" id="1469144"/>
    <lineage>
        <taxon>Bacteria</taxon>
        <taxon>Bacillati</taxon>
        <taxon>Actinomycetota</taxon>
        <taxon>Actinomycetes</taxon>
        <taxon>Kitasatosporales</taxon>
        <taxon>Carbonactinosporaceae</taxon>
        <taxon>Carbonactinospora</taxon>
    </lineage>
</organism>
<proteinExistence type="predicted"/>
<dbReference type="InterPro" id="IPR041164">
    <property type="entry name" value="LDcluster4"/>
</dbReference>
<sequence length="159" mass="15830">MTRYVAVVGPGDAGPDLVALAEEVGARLARAGAVVLTGGLGGVMAAASRGAAEAGGLTVGLLPGADRAEANPHVRVAVPTGLGQGRNVLLVRACDVLICVGGSWGTLSEVALARRLGRPVVALAGWTVLDPTGRPVEDGILRASTAAQAVDLALRAIDR</sequence>
<dbReference type="Pfam" id="PF18306">
    <property type="entry name" value="LDcluster4"/>
    <property type="match status" value="1"/>
</dbReference>
<evidence type="ECO:0000313" key="4">
    <source>
        <dbReference type="Proteomes" id="UP000070659"/>
    </source>
</evidence>
<dbReference type="EMBL" id="JYIJ01000015">
    <property type="protein sequence ID" value="KWX04465.1"/>
    <property type="molecule type" value="Genomic_DNA"/>
</dbReference>
<dbReference type="SUPFAM" id="SSF102405">
    <property type="entry name" value="MCP/YpsA-like"/>
    <property type="match status" value="1"/>
</dbReference>
<dbReference type="PANTHER" id="PTHR43393:SF3">
    <property type="entry name" value="LYSINE DECARBOXYLASE-LIKE PROTEIN"/>
    <property type="match status" value="1"/>
</dbReference>
<dbReference type="PANTHER" id="PTHR43393">
    <property type="entry name" value="CYTOKININ RIBOSIDE 5'-MONOPHOSPHATE PHOSPHORIBOHYDROLASE"/>
    <property type="match status" value="1"/>
</dbReference>
<dbReference type="InterPro" id="IPR005268">
    <property type="entry name" value="CHP00725"/>
</dbReference>
<dbReference type="NCBIfam" id="TIGR00725">
    <property type="entry name" value="TIGR00725 family protein"/>
    <property type="match status" value="1"/>
</dbReference>
<dbReference type="RefSeq" id="WP_066885713.1">
    <property type="nucleotide sequence ID" value="NZ_CP171739.1"/>
</dbReference>
<comment type="caution">
    <text evidence="1">The sequence shown here is derived from an EMBL/GenBank/DDBJ whole genome shotgun (WGS) entry which is preliminary data.</text>
</comment>
<evidence type="ECO:0000313" key="1">
    <source>
        <dbReference type="EMBL" id="KWW99795.1"/>
    </source>
</evidence>
<reference evidence="1" key="3">
    <citation type="submission" date="2015-04" db="EMBL/GenBank/DDBJ databases">
        <title>Physiological reanalysis, assessment of diazotrophy, and genome sequences of multiple isolates of Streptomyces thermoautotrophicus.</title>
        <authorList>
            <person name="MacKellar D.C."/>
            <person name="Lieber L."/>
            <person name="Norman J."/>
            <person name="Bolger A."/>
            <person name="Tobin C."/>
            <person name="Murray J.W."/>
            <person name="Woodward J."/>
            <person name="Friesen M."/>
            <person name="Prell J."/>
        </authorList>
    </citation>
    <scope>NUCLEOTIDE SEQUENCE [LARGE SCALE GENOMIC DNA]</scope>
    <source>
        <strain evidence="1">H1</strain>
    </source>
</reference>
<evidence type="ECO:0000313" key="3">
    <source>
        <dbReference type="Proteomes" id="UP000070188"/>
    </source>
</evidence>
<dbReference type="PATRIC" id="fig|1469144.10.peg.1574"/>
<dbReference type="GO" id="GO:0005829">
    <property type="term" value="C:cytosol"/>
    <property type="evidence" value="ECO:0007669"/>
    <property type="project" value="TreeGrafter"/>
</dbReference>
<dbReference type="InterPro" id="IPR052341">
    <property type="entry name" value="LOG_family_nucleotidases"/>
</dbReference>
<dbReference type="Proteomes" id="UP000070188">
    <property type="component" value="Unassembled WGS sequence"/>
</dbReference>
<name>A0A132MPY8_9ACTN</name>
<dbReference type="Proteomes" id="UP000070659">
    <property type="component" value="Unassembled WGS sequence"/>
</dbReference>
<dbReference type="OrthoDB" id="9794039at2"/>
<keyword evidence="3" id="KW-1185">Reference proteome</keyword>
<dbReference type="Gene3D" id="3.40.50.450">
    <property type="match status" value="1"/>
</dbReference>
<dbReference type="STRING" id="1469144.LI90_1434"/>
<protein>
    <submittedName>
        <fullName evidence="2">Dethiobiotin synthetase</fullName>
    </submittedName>
</protein>
<reference evidence="3" key="2">
    <citation type="submission" date="2015-04" db="EMBL/GenBank/DDBJ databases">
        <title>Physiological reanalysis, assessment of diazotrophy, and genome sequences of multiple isolates of Streptomyces thermoautotrophicus.</title>
        <authorList>
            <person name="MacKellar D.C."/>
            <person name="Lieber L."/>
            <person name="Norman J."/>
            <person name="Bolger A."/>
            <person name="Tobin C."/>
            <person name="Murray J.W."/>
            <person name="Chang R."/>
            <person name="Ford T."/>
            <person name="Nguyen P.Q."/>
            <person name="Woodward J."/>
            <person name="Permingeat H."/>
            <person name="Joshi N.S."/>
            <person name="Silver P.A."/>
            <person name="Usadel B."/>
            <person name="Rutherford A.W."/>
            <person name="Friesen M."/>
            <person name="Prell J."/>
        </authorList>
    </citation>
    <scope>NUCLEOTIDE SEQUENCE [LARGE SCALE GENOMIC DNA]</scope>
    <source>
        <strain evidence="3">H1</strain>
    </source>
</reference>
<dbReference type="EMBL" id="LAXD01000001">
    <property type="protein sequence ID" value="KWW99795.1"/>
    <property type="molecule type" value="Genomic_DNA"/>
</dbReference>
<dbReference type="AlphaFoldDB" id="A0A132MPY8"/>
<accession>A0A132MPY8</accession>
<reference evidence="2 4" key="1">
    <citation type="submission" date="2015-02" db="EMBL/GenBank/DDBJ databases">
        <title>Physiological reanalysis, assessment of diazotrophy, and genome sequences of multiple isolates of Streptomyces thermoautotrophicus.</title>
        <authorList>
            <person name="MacKellar D.C."/>
            <person name="Lieber L."/>
            <person name="Norman J."/>
            <person name="Bolger A."/>
            <person name="Tobin C."/>
            <person name="Murray J.W."/>
            <person name="Prell J."/>
        </authorList>
    </citation>
    <scope>NUCLEOTIDE SEQUENCE [LARGE SCALE GENOMIC DNA]</scope>
    <source>
        <strain evidence="2 4">UBT1</strain>
    </source>
</reference>
<evidence type="ECO:0000313" key="2">
    <source>
        <dbReference type="EMBL" id="KWX04465.1"/>
    </source>
</evidence>
<gene>
    <name evidence="1" type="ORF">LI90_1434</name>
    <name evidence="2" type="ORF">TH66_07790</name>
</gene>